<accession>A0A3A6SZB9</accession>
<dbReference type="EMBL" id="QYYH01000212">
    <property type="protein sequence ID" value="RJY02501.1"/>
    <property type="molecule type" value="Genomic_DNA"/>
</dbReference>
<proteinExistence type="predicted"/>
<name>A0A3A6SZB9_9GAMM</name>
<protein>
    <submittedName>
        <fullName evidence="1">Uncharacterized protein</fullName>
    </submittedName>
</protein>
<dbReference type="Proteomes" id="UP000273022">
    <property type="component" value="Unassembled WGS sequence"/>
</dbReference>
<dbReference type="AlphaFoldDB" id="A0A3A6SZB9"/>
<sequence length="351" mass="39764">MISGEMSSSYTPLTFEQAVELEQYALKPDELDVLREKVIAETDAEFKPYPKFKKIWPLVHPDVESGDIERFKEHLVSLRTAEIPKMTTEIGMLNAYLKNTSKYKFDYFCDYTIQPLQYEFYLLLRTGDIQTSREHKLTTLIACKQVDVKCVPQQSQATAKATSTRQWYAHTMKIKTEKGSGLDPWGNVIDHSALNCGVNSGINAGIQNGLGYIQAKTKRLKLERDVKKEGVMTHPASYPHGSYFSDTSIPYSHRYCSSGTSIPYTHRYCSSGTSIPYSHGYRSPSTSIPYSQGYCYPSTSIPHSFDFLGKPTNRRVERQSPVMLQRPTHGVTNISESSSTQPFSFNPLFYS</sequence>
<keyword evidence="2" id="KW-1185">Reference proteome</keyword>
<gene>
    <name evidence="1" type="ORF">D5R81_19175</name>
</gene>
<dbReference type="RefSeq" id="WP_121855184.1">
    <property type="nucleotide sequence ID" value="NZ_CP037952.1"/>
</dbReference>
<organism evidence="1 2">
    <name type="scientific">Parashewanella spongiae</name>
    <dbReference type="NCBI Taxonomy" id="342950"/>
    <lineage>
        <taxon>Bacteria</taxon>
        <taxon>Pseudomonadati</taxon>
        <taxon>Pseudomonadota</taxon>
        <taxon>Gammaproteobacteria</taxon>
        <taxon>Alteromonadales</taxon>
        <taxon>Shewanellaceae</taxon>
        <taxon>Parashewanella</taxon>
    </lineage>
</organism>
<comment type="caution">
    <text evidence="1">The sequence shown here is derived from an EMBL/GenBank/DDBJ whole genome shotgun (WGS) entry which is preliminary data.</text>
</comment>
<evidence type="ECO:0000313" key="1">
    <source>
        <dbReference type="EMBL" id="RJY02501.1"/>
    </source>
</evidence>
<evidence type="ECO:0000313" key="2">
    <source>
        <dbReference type="Proteomes" id="UP000273022"/>
    </source>
</evidence>
<reference evidence="1 2" key="1">
    <citation type="submission" date="2018-09" db="EMBL/GenBank/DDBJ databases">
        <title>Phylogeny of the Shewanellaceae, and recommendation for two new genera, Pseudoshewanella and Parashewanella.</title>
        <authorList>
            <person name="Wang G."/>
        </authorList>
    </citation>
    <scope>NUCLEOTIDE SEQUENCE [LARGE SCALE GENOMIC DNA]</scope>
    <source>
        <strain evidence="1 2">KCTC 22492</strain>
    </source>
</reference>